<evidence type="ECO:0000313" key="3">
    <source>
        <dbReference type="EMBL" id="MBF8639333.1"/>
    </source>
</evidence>
<dbReference type="PANTHER" id="PTHR43597">
    <property type="entry name" value="SULFUR ACCEPTOR PROTEIN CSDE"/>
    <property type="match status" value="1"/>
</dbReference>
<evidence type="ECO:0000313" key="5">
    <source>
        <dbReference type="Proteomes" id="UP000250443"/>
    </source>
</evidence>
<dbReference type="EMBL" id="UAUF01000013">
    <property type="protein sequence ID" value="SPZ09983.1"/>
    <property type="molecule type" value="Genomic_DNA"/>
</dbReference>
<keyword evidence="6" id="KW-1185">Reference proteome</keyword>
<feature type="domain" description="Fe-S metabolism associated" evidence="2">
    <location>
        <begin position="13"/>
        <end position="130"/>
    </location>
</feature>
<dbReference type="EMBL" id="JADMCD010000001">
    <property type="protein sequence ID" value="MBF8639333.1"/>
    <property type="molecule type" value="Genomic_DNA"/>
</dbReference>
<dbReference type="InterPro" id="IPR003808">
    <property type="entry name" value="Fe-S_metab-assoc_dom"/>
</dbReference>
<dbReference type="Proteomes" id="UP000250443">
    <property type="component" value="Unassembled WGS sequence"/>
</dbReference>
<evidence type="ECO:0000313" key="6">
    <source>
        <dbReference type="Proteomes" id="UP000626180"/>
    </source>
</evidence>
<evidence type="ECO:0000259" key="2">
    <source>
        <dbReference type="Pfam" id="PF02657"/>
    </source>
</evidence>
<evidence type="ECO:0000256" key="1">
    <source>
        <dbReference type="ARBA" id="ARBA00010282"/>
    </source>
</evidence>
<dbReference type="Proteomes" id="UP000626180">
    <property type="component" value="Unassembled WGS sequence"/>
</dbReference>
<organism evidence="4 5">
    <name type="scientific">Pseudomonas luteola</name>
    <dbReference type="NCBI Taxonomy" id="47886"/>
    <lineage>
        <taxon>Bacteria</taxon>
        <taxon>Pseudomonadati</taxon>
        <taxon>Pseudomonadota</taxon>
        <taxon>Gammaproteobacteria</taxon>
        <taxon>Pseudomonadales</taxon>
        <taxon>Pseudomonadaceae</taxon>
        <taxon>Pseudomonas</taxon>
    </lineage>
</organism>
<reference evidence="3 6" key="2">
    <citation type="submission" date="2020-10" db="EMBL/GenBank/DDBJ databases">
        <title>Genome sequences of Pseudomonas isolates.</title>
        <authorList>
            <person name="Wessels L."/>
            <person name="Reich F."/>
            <person name="Hammerl J."/>
        </authorList>
    </citation>
    <scope>NUCLEOTIDE SEQUENCE [LARGE SCALE GENOMIC DNA]</scope>
    <source>
        <strain evidence="3 6">20-MO00624-0</strain>
    </source>
</reference>
<accession>A0A2X2CSI5</accession>
<sequence>MTGLTTEAQAALDAFSSANGWEARSRLLLQWATRLPDVETRRDEDRVYGCESQVWVTHKQDGEQHFFRAGSDSRILRGLLAVLLVRANGLTREELAVLDIHDWLGQLGLERQLSASRGNGLRAVVERMRTLAEA</sequence>
<gene>
    <name evidence="4" type="primary">ygdK</name>
    <name evidence="3" type="ORF">IRZ65_01375</name>
    <name evidence="4" type="ORF">NCTC11842_03569</name>
</gene>
<dbReference type="Gene3D" id="3.90.1010.10">
    <property type="match status" value="1"/>
</dbReference>
<dbReference type="RefSeq" id="WP_010797365.1">
    <property type="nucleotide sequence ID" value="NZ_CP069262.1"/>
</dbReference>
<comment type="similarity">
    <text evidence="1">Belongs to the SufE family.</text>
</comment>
<protein>
    <submittedName>
        <fullName evidence="4">Fe-S metabolism associated SufE</fullName>
    </submittedName>
    <submittedName>
        <fullName evidence="3">SufE family protein</fullName>
    </submittedName>
</protein>
<proteinExistence type="inferred from homology"/>
<dbReference type="PANTHER" id="PTHR43597:SF5">
    <property type="entry name" value="SUFE-LIKE PROTEIN 2, CHLOROPLASTIC"/>
    <property type="match status" value="1"/>
</dbReference>
<dbReference type="SUPFAM" id="SSF82649">
    <property type="entry name" value="SufE/NifU"/>
    <property type="match status" value="1"/>
</dbReference>
<reference evidence="4 5" key="1">
    <citation type="submission" date="2018-06" db="EMBL/GenBank/DDBJ databases">
        <authorList>
            <consortium name="Pathogen Informatics"/>
            <person name="Doyle S."/>
        </authorList>
    </citation>
    <scope>NUCLEOTIDE SEQUENCE [LARGE SCALE GENOMIC DNA]</scope>
    <source>
        <strain evidence="4 5">NCTC11842</strain>
    </source>
</reference>
<name>A0A2X2CSI5_PSELU</name>
<dbReference type="AlphaFoldDB" id="A0A2X2CSI5"/>
<dbReference type="Pfam" id="PF02657">
    <property type="entry name" value="SufE"/>
    <property type="match status" value="1"/>
</dbReference>
<evidence type="ECO:0000313" key="4">
    <source>
        <dbReference type="EMBL" id="SPZ09983.1"/>
    </source>
</evidence>